<dbReference type="GO" id="GO:0005975">
    <property type="term" value="P:carbohydrate metabolic process"/>
    <property type="evidence" value="ECO:0007669"/>
    <property type="project" value="UniProtKB-ARBA"/>
</dbReference>
<reference evidence="8 9" key="1">
    <citation type="submission" date="2016-10" db="EMBL/GenBank/DDBJ databases">
        <title>The Draft Genome Sequence of Actinokineospora bangkokensis 44EHWT reveals the biosynthetic pathway of antifungal compounds Thailandins with unusual extender unit butylmalonyl-CoA.</title>
        <authorList>
            <person name="Greule A."/>
            <person name="Intra B."/>
            <person name="Flemming S."/>
            <person name="Rommel M.G."/>
            <person name="Panbangred W."/>
            <person name="Bechthold A."/>
        </authorList>
    </citation>
    <scope>NUCLEOTIDE SEQUENCE [LARGE SCALE GENOMIC DNA]</scope>
    <source>
        <strain evidence="8 9">44EHW</strain>
    </source>
</reference>
<evidence type="ECO:0000256" key="6">
    <source>
        <dbReference type="SAM" id="Phobius"/>
    </source>
</evidence>
<proteinExistence type="predicted"/>
<keyword evidence="6" id="KW-0812">Transmembrane</keyword>
<feature type="transmembrane region" description="Helical" evidence="6">
    <location>
        <begin position="1003"/>
        <end position="1024"/>
    </location>
</feature>
<evidence type="ECO:0000259" key="7">
    <source>
        <dbReference type="PROSITE" id="PS50847"/>
    </source>
</evidence>
<gene>
    <name evidence="8" type="ORF">BJP25_20175</name>
</gene>
<feature type="compositionally biased region" description="Low complexity" evidence="5">
    <location>
        <begin position="993"/>
        <end position="1002"/>
    </location>
</feature>
<evidence type="ECO:0000256" key="4">
    <source>
        <dbReference type="ARBA" id="ARBA00023088"/>
    </source>
</evidence>
<dbReference type="STRING" id="1193682.BJP25_20175"/>
<feature type="domain" description="Gram-positive cocci surface proteins LPxTG" evidence="7">
    <location>
        <begin position="996"/>
        <end position="1030"/>
    </location>
</feature>
<keyword evidence="4" id="KW-0572">Peptidoglycan-anchor</keyword>
<evidence type="ECO:0000256" key="2">
    <source>
        <dbReference type="ARBA" id="ARBA00022525"/>
    </source>
</evidence>
<sequence>MRAWAVLALAVVLALPVFLLGPSAPVPTPVAAPGVLPPPPAAPVEPDLREAVYGDFLLVGNSSLRCPVAGEVTGDHTPAECAQARAGQRPGGLLDNSATNNGYFMHLADDDTRPATFTSSRAVVVVPAGARVKQARLSWGGHTGMFLGFSGVNCVRPLLLQGDPPPAPAAPSPAQQRVGISLGGAAPVEFAPQGYRATEGLTEPSQVYSAWADVTSVFTGTATGAAVEVSVSDVWVPTGPGCAGGWSLAVVFDYGQPTARYPHPRVVDFYSGTLPQGGALLPGLLEPLIPGFPSFVDALLPGLVPGLTGTAVSLPGVSPKRSQADVAVGLTAFDGDWGQGGERFTVDGEPVAEPCTGGEDFFRSCALGAVPPVVNTMGVDAKVVRPALADNDDGSIEVGVQGVEDFVAVTGLVLAETVTPAISVDVTGPDAPVREGDLAPFAVVVTNTGTMPLRDIRVDAGAQARCAPAAVPPLAPGGSARVTCVQPAGPGRVQNRTVVTGTYLTTSTGDARTVSATGQAFAEVTPADLAVRRVPDKLLVHAGEPVRFAVTLVNNTDVFYSGVRYVDGATPTCTGVPQTLPGRSSAAFECVLPAARDSFASQGSMTAVDAAGNEVRVQSQAVTTTVIAPTVALTGRAEPETAYRGSPVVFSLSVTHTGAESDGPLYDAVITVPGCEVPTIPAVEPGATVTASCTAEPERSGPVAASVSARDGSGYAVTATTTIPLTLLEPRLEVTQEVVPTVVRTGAPVEFTMTARNTGTAADGDLTDVRLDNPTIPPSCAPDPIPRLAPGESGSVSCTAVPDRSFSSVAVGRAQDSQGRAMSVTAAEVPVAVTHPSLAMQVAVEPESARHGARADFSVVVRNTGDVPVEVSVRNDQAADCDLVEPSLRAGAAQGVRCQVDLPRDEAVDRLVNTARYTANPVPGDGGAELGGESSATVRVLAGQAPQDPSAGPDPGADPGTDPGGDPTPQDGITGGTGGTGSPTTGGAGQGTTDGLASTGASVAGPLALGVGLLVAGAMALVLARGRRRG</sequence>
<evidence type="ECO:0000256" key="5">
    <source>
        <dbReference type="SAM" id="MobiDB-lite"/>
    </source>
</evidence>
<evidence type="ECO:0000313" key="9">
    <source>
        <dbReference type="Proteomes" id="UP000186040"/>
    </source>
</evidence>
<comment type="caution">
    <text evidence="8">The sequence shown here is derived from an EMBL/GenBank/DDBJ whole genome shotgun (WGS) entry which is preliminary data.</text>
</comment>
<evidence type="ECO:0000256" key="3">
    <source>
        <dbReference type="ARBA" id="ARBA00022729"/>
    </source>
</evidence>
<dbReference type="InterPro" id="IPR013783">
    <property type="entry name" value="Ig-like_fold"/>
</dbReference>
<accession>A0A1Q9LK33</accession>
<keyword evidence="3" id="KW-0732">Signal</keyword>
<dbReference type="RefSeq" id="WP_075975549.1">
    <property type="nucleotide sequence ID" value="NZ_MKQR01000016.1"/>
</dbReference>
<dbReference type="EMBL" id="MKQR01000016">
    <property type="protein sequence ID" value="OLR92406.1"/>
    <property type="molecule type" value="Genomic_DNA"/>
</dbReference>
<keyword evidence="6" id="KW-1133">Transmembrane helix</keyword>
<dbReference type="AlphaFoldDB" id="A0A1Q9LK33"/>
<protein>
    <recommendedName>
        <fullName evidence="7">Gram-positive cocci surface proteins LPxTG domain-containing protein</fullName>
    </recommendedName>
</protein>
<organism evidence="8 9">
    <name type="scientific">Actinokineospora bangkokensis</name>
    <dbReference type="NCBI Taxonomy" id="1193682"/>
    <lineage>
        <taxon>Bacteria</taxon>
        <taxon>Bacillati</taxon>
        <taxon>Actinomycetota</taxon>
        <taxon>Actinomycetes</taxon>
        <taxon>Pseudonocardiales</taxon>
        <taxon>Pseudonocardiaceae</taxon>
        <taxon>Actinokineospora</taxon>
    </lineage>
</organism>
<keyword evidence="9" id="KW-1185">Reference proteome</keyword>
<dbReference type="InterPro" id="IPR019931">
    <property type="entry name" value="LPXTG_anchor"/>
</dbReference>
<feature type="compositionally biased region" description="Low complexity" evidence="5">
    <location>
        <begin position="944"/>
        <end position="972"/>
    </location>
</feature>
<evidence type="ECO:0000313" key="8">
    <source>
        <dbReference type="EMBL" id="OLR92406.1"/>
    </source>
</evidence>
<keyword evidence="2" id="KW-0964">Secreted</keyword>
<dbReference type="OrthoDB" id="3584537at2"/>
<name>A0A1Q9LK33_9PSEU</name>
<keyword evidence="1" id="KW-0134">Cell wall</keyword>
<dbReference type="Proteomes" id="UP000186040">
    <property type="component" value="Unassembled WGS sequence"/>
</dbReference>
<dbReference type="PROSITE" id="PS50847">
    <property type="entry name" value="GRAM_POS_ANCHORING"/>
    <property type="match status" value="1"/>
</dbReference>
<keyword evidence="6" id="KW-0472">Membrane</keyword>
<feature type="compositionally biased region" description="Gly residues" evidence="5">
    <location>
        <begin position="973"/>
        <end position="992"/>
    </location>
</feature>
<evidence type="ECO:0000256" key="1">
    <source>
        <dbReference type="ARBA" id="ARBA00022512"/>
    </source>
</evidence>
<feature type="region of interest" description="Disordered" evidence="5">
    <location>
        <begin position="944"/>
        <end position="1002"/>
    </location>
</feature>
<dbReference type="Gene3D" id="2.60.40.10">
    <property type="entry name" value="Immunoglobulins"/>
    <property type="match status" value="1"/>
</dbReference>